<evidence type="ECO:0000313" key="3">
    <source>
        <dbReference type="Proteomes" id="UP001597380"/>
    </source>
</evidence>
<protein>
    <submittedName>
        <fullName evidence="2">Uncharacterized protein</fullName>
    </submittedName>
</protein>
<dbReference type="RefSeq" id="WP_345340537.1">
    <property type="nucleotide sequence ID" value="NZ_BAABLI010000015.1"/>
</dbReference>
<name>A0ABW4XQE0_9GAMM</name>
<sequence length="66" mass="7570">MKVKLSKPRNLHACSPLMRKGGAHGRSQKAQRQADKQATQLDAWEEYLMMEREETGGSEPPARFYH</sequence>
<gene>
    <name evidence="2" type="ORF">ACFSJ3_15355</name>
</gene>
<evidence type="ECO:0000313" key="2">
    <source>
        <dbReference type="EMBL" id="MFD2097374.1"/>
    </source>
</evidence>
<feature type="compositionally biased region" description="Polar residues" evidence="1">
    <location>
        <begin position="30"/>
        <end position="39"/>
    </location>
</feature>
<evidence type="ECO:0000256" key="1">
    <source>
        <dbReference type="SAM" id="MobiDB-lite"/>
    </source>
</evidence>
<comment type="caution">
    <text evidence="2">The sequence shown here is derived from an EMBL/GenBank/DDBJ whole genome shotgun (WGS) entry which is preliminary data.</text>
</comment>
<dbReference type="Proteomes" id="UP001597380">
    <property type="component" value="Unassembled WGS sequence"/>
</dbReference>
<dbReference type="EMBL" id="JBHUHT010000017">
    <property type="protein sequence ID" value="MFD2097374.1"/>
    <property type="molecule type" value="Genomic_DNA"/>
</dbReference>
<accession>A0ABW4XQE0</accession>
<reference evidence="3" key="1">
    <citation type="journal article" date="2019" name="Int. J. Syst. Evol. Microbiol.">
        <title>The Global Catalogue of Microorganisms (GCM) 10K type strain sequencing project: providing services to taxonomists for standard genome sequencing and annotation.</title>
        <authorList>
            <consortium name="The Broad Institute Genomics Platform"/>
            <consortium name="The Broad Institute Genome Sequencing Center for Infectious Disease"/>
            <person name="Wu L."/>
            <person name="Ma J."/>
        </authorList>
    </citation>
    <scope>NUCLEOTIDE SEQUENCE [LARGE SCALE GENOMIC DNA]</scope>
    <source>
        <strain evidence="3">CGMCC 1.10992</strain>
    </source>
</reference>
<keyword evidence="3" id="KW-1185">Reference proteome</keyword>
<organism evidence="2 3">
    <name type="scientific">Corallincola platygyrae</name>
    <dbReference type="NCBI Taxonomy" id="1193278"/>
    <lineage>
        <taxon>Bacteria</taxon>
        <taxon>Pseudomonadati</taxon>
        <taxon>Pseudomonadota</taxon>
        <taxon>Gammaproteobacteria</taxon>
        <taxon>Alteromonadales</taxon>
        <taxon>Psychromonadaceae</taxon>
        <taxon>Corallincola</taxon>
    </lineage>
</organism>
<feature type="compositionally biased region" description="Basic residues" evidence="1">
    <location>
        <begin position="1"/>
        <end position="10"/>
    </location>
</feature>
<feature type="region of interest" description="Disordered" evidence="1">
    <location>
        <begin position="1"/>
        <end position="39"/>
    </location>
</feature>
<proteinExistence type="predicted"/>